<keyword evidence="2" id="KW-1133">Transmembrane helix</keyword>
<reference evidence="3" key="1">
    <citation type="submission" date="2015-03" db="EMBL/GenBank/DDBJ databases">
        <title>A transcriptome of Araucaria cunninghamii, an australian fine timber species.</title>
        <authorList>
            <person name="Jing Yi C.J.Y."/>
            <person name="Yin San L.Y.S."/>
            <person name="Abdul Karim S.S."/>
            <person name="Wan Azmi N.N."/>
            <person name="Hercus R.R."/>
            <person name="Croft L.L."/>
        </authorList>
    </citation>
    <scope>NUCLEOTIDE SEQUENCE</scope>
    <source>
        <strain evidence="3">MI0301</strain>
        <tissue evidence="3">Leaf</tissue>
    </source>
</reference>
<accession>A0A0D6QZZ1</accession>
<dbReference type="PANTHER" id="PTHR31170:SF25">
    <property type="entry name" value="BNAA09G04570D PROTEIN"/>
    <property type="match status" value="1"/>
</dbReference>
<feature type="transmembrane region" description="Helical" evidence="2">
    <location>
        <begin position="472"/>
        <end position="495"/>
    </location>
</feature>
<evidence type="ECO:0000256" key="1">
    <source>
        <dbReference type="SAM" id="MobiDB-lite"/>
    </source>
</evidence>
<evidence type="ECO:0000313" key="3">
    <source>
        <dbReference type="EMBL" id="JAG95250.1"/>
    </source>
</evidence>
<feature type="region of interest" description="Disordered" evidence="1">
    <location>
        <begin position="232"/>
        <end position="278"/>
    </location>
</feature>
<dbReference type="Pfam" id="PF03140">
    <property type="entry name" value="DUF247"/>
    <property type="match status" value="1"/>
</dbReference>
<proteinExistence type="predicted"/>
<protein>
    <submittedName>
        <fullName evidence="3">Uncharacterized protein</fullName>
    </submittedName>
</protein>
<keyword evidence="2" id="KW-0812">Transmembrane</keyword>
<keyword evidence="2" id="KW-0472">Membrane</keyword>
<sequence>MEGPNQANVASPDVIVEQVPGCQHEGEGSRTEVNNINSWVIEIPAGLCIYRVPTEFMDRNENAYAPKYVSFGPFHHKKLSAMEDYKRDAVYRTLKRLENGNKSMDELKEDLVREVQKSEEGIRDCYEGRAIEYDKETLAWMMTMDACFILEYFRAFNSDEEDKSLVFKNEKRLNVVSLGILMDILKLENQIPLFLLIEILHFELQNREKAWSTLFEMLSSLSEFQGYPFLPEKKEEKKKDRGSELVKKQNENKKDRRSEEEEGPPKKQNENKKDRRSELLDKHIRGSAHHLLDLCRKVTADFLKEGNGHYTPESYVARNIPTAELLHKAGIKFKPSVDGKVGLEKGSFACRTLSLPPIIVDDNTGTILLNVIAFEECHRSDEQYVFSHYVNLMSNLVNSEKDVALFTKEKIISNNMRSEAGVAKVFDSFSITVGEKNLVTKVAKDIIEEYDTRMGSQVYKTINRLKEYLEQYPWYFVSIVAGILLFGMTIVQTVYSVKNN</sequence>
<evidence type="ECO:0000256" key="2">
    <source>
        <dbReference type="SAM" id="Phobius"/>
    </source>
</evidence>
<dbReference type="AlphaFoldDB" id="A0A0D6QZZ1"/>
<organism evidence="3">
    <name type="scientific">Araucaria cunninghamii</name>
    <name type="common">Hoop pine</name>
    <name type="synonym">Moreton Bay pine</name>
    <dbReference type="NCBI Taxonomy" id="56994"/>
    <lineage>
        <taxon>Eukaryota</taxon>
        <taxon>Viridiplantae</taxon>
        <taxon>Streptophyta</taxon>
        <taxon>Embryophyta</taxon>
        <taxon>Tracheophyta</taxon>
        <taxon>Spermatophyta</taxon>
        <taxon>Pinopsida</taxon>
        <taxon>Pinidae</taxon>
        <taxon>Conifers II</taxon>
        <taxon>Araucariales</taxon>
        <taxon>Araucariaceae</taxon>
        <taxon>Araucaria</taxon>
    </lineage>
</organism>
<dbReference type="InterPro" id="IPR004158">
    <property type="entry name" value="DUF247_pln"/>
</dbReference>
<dbReference type="EMBL" id="GCKF01041095">
    <property type="protein sequence ID" value="JAG95250.1"/>
    <property type="molecule type" value="Transcribed_RNA"/>
</dbReference>
<dbReference type="PANTHER" id="PTHR31170">
    <property type="entry name" value="BNAC04G53230D PROTEIN"/>
    <property type="match status" value="1"/>
</dbReference>
<name>A0A0D6QZZ1_ARACU</name>